<dbReference type="GO" id="GO:0015658">
    <property type="term" value="F:branched-chain amino acid transmembrane transporter activity"/>
    <property type="evidence" value="ECO:0007669"/>
    <property type="project" value="InterPro"/>
</dbReference>
<evidence type="ECO:0000256" key="5">
    <source>
        <dbReference type="ARBA" id="ARBA00022741"/>
    </source>
</evidence>
<feature type="transmembrane region" description="Helical" evidence="9">
    <location>
        <begin position="84"/>
        <end position="102"/>
    </location>
</feature>
<dbReference type="SUPFAM" id="SSF52540">
    <property type="entry name" value="P-loop containing nucleoside triphosphate hydrolases"/>
    <property type="match status" value="1"/>
</dbReference>
<dbReference type="InterPro" id="IPR003439">
    <property type="entry name" value="ABC_transporter-like_ATP-bd"/>
</dbReference>
<gene>
    <name evidence="11" type="ORF">MMF98_16920</name>
</gene>
<dbReference type="InterPro" id="IPR001851">
    <property type="entry name" value="ABC_transp_permease"/>
</dbReference>
<dbReference type="Gene3D" id="3.40.50.300">
    <property type="entry name" value="P-loop containing nucleotide triphosphate hydrolases"/>
    <property type="match status" value="1"/>
</dbReference>
<dbReference type="GO" id="GO:0005886">
    <property type="term" value="C:plasma membrane"/>
    <property type="evidence" value="ECO:0007669"/>
    <property type="project" value="UniProtKB-SubCell"/>
</dbReference>
<evidence type="ECO:0000256" key="4">
    <source>
        <dbReference type="ARBA" id="ARBA00022692"/>
    </source>
</evidence>
<keyword evidence="12" id="KW-1185">Reference proteome</keyword>
<keyword evidence="4 9" id="KW-0812">Transmembrane</keyword>
<evidence type="ECO:0000259" key="10">
    <source>
        <dbReference type="PROSITE" id="PS50893"/>
    </source>
</evidence>
<dbReference type="GO" id="GO:0005524">
    <property type="term" value="F:ATP binding"/>
    <property type="evidence" value="ECO:0007669"/>
    <property type="project" value="UniProtKB-KW"/>
</dbReference>
<keyword evidence="8 9" id="KW-0472">Membrane</keyword>
<feature type="transmembrane region" description="Helical" evidence="9">
    <location>
        <begin position="279"/>
        <end position="304"/>
    </location>
</feature>
<evidence type="ECO:0000256" key="8">
    <source>
        <dbReference type="ARBA" id="ARBA00023136"/>
    </source>
</evidence>
<dbReference type="InterPro" id="IPR003593">
    <property type="entry name" value="AAA+_ATPase"/>
</dbReference>
<keyword evidence="3" id="KW-1003">Cell membrane</keyword>
<dbReference type="Pfam" id="PF02653">
    <property type="entry name" value="BPD_transp_2"/>
    <property type="match status" value="1"/>
</dbReference>
<dbReference type="PROSITE" id="PS00211">
    <property type="entry name" value="ABC_TRANSPORTER_1"/>
    <property type="match status" value="1"/>
</dbReference>
<dbReference type="PROSITE" id="PS50893">
    <property type="entry name" value="ABC_TRANSPORTER_2"/>
    <property type="match status" value="1"/>
</dbReference>
<dbReference type="SMART" id="SM00382">
    <property type="entry name" value="AAA"/>
    <property type="match status" value="1"/>
</dbReference>
<feature type="transmembrane region" description="Helical" evidence="9">
    <location>
        <begin position="206"/>
        <end position="229"/>
    </location>
</feature>
<feature type="transmembrane region" description="Helical" evidence="9">
    <location>
        <begin position="109"/>
        <end position="132"/>
    </location>
</feature>
<protein>
    <submittedName>
        <fullName evidence="11">Branched-chain amino acid ABC transporter ATP-binding protein/permease</fullName>
    </submittedName>
</protein>
<keyword evidence="6 11" id="KW-0067">ATP-binding</keyword>
<dbReference type="EMBL" id="JALGBI010000002">
    <property type="protein sequence ID" value="MCJ0764901.1"/>
    <property type="molecule type" value="Genomic_DNA"/>
</dbReference>
<evidence type="ECO:0000256" key="2">
    <source>
        <dbReference type="ARBA" id="ARBA00022448"/>
    </source>
</evidence>
<feature type="transmembrane region" description="Helical" evidence="9">
    <location>
        <begin position="154"/>
        <end position="173"/>
    </location>
</feature>
<evidence type="ECO:0000256" key="6">
    <source>
        <dbReference type="ARBA" id="ARBA00022840"/>
    </source>
</evidence>
<dbReference type="InterPro" id="IPR043428">
    <property type="entry name" value="LivM-like"/>
</dbReference>
<evidence type="ECO:0000256" key="9">
    <source>
        <dbReference type="SAM" id="Phobius"/>
    </source>
</evidence>
<feature type="transmembrane region" description="Helical" evidence="9">
    <location>
        <begin position="249"/>
        <end position="267"/>
    </location>
</feature>
<dbReference type="GO" id="GO:0016887">
    <property type="term" value="F:ATP hydrolysis activity"/>
    <property type="evidence" value="ECO:0007669"/>
    <property type="project" value="InterPro"/>
</dbReference>
<evidence type="ECO:0000313" key="12">
    <source>
        <dbReference type="Proteomes" id="UP001139447"/>
    </source>
</evidence>
<name>A0A9X2AS53_9BURK</name>
<evidence type="ECO:0000313" key="11">
    <source>
        <dbReference type="EMBL" id="MCJ0764901.1"/>
    </source>
</evidence>
<feature type="transmembrane region" description="Helical" evidence="9">
    <location>
        <begin position="59"/>
        <end position="78"/>
    </location>
</feature>
<evidence type="ECO:0000256" key="7">
    <source>
        <dbReference type="ARBA" id="ARBA00022989"/>
    </source>
</evidence>
<accession>A0A9X2AS53</accession>
<evidence type="ECO:0000256" key="1">
    <source>
        <dbReference type="ARBA" id="ARBA00004651"/>
    </source>
</evidence>
<comment type="caution">
    <text evidence="11">The sequence shown here is derived from an EMBL/GenBank/DDBJ whole genome shotgun (WGS) entry which is preliminary data.</text>
</comment>
<dbReference type="Proteomes" id="UP001139447">
    <property type="component" value="Unassembled WGS sequence"/>
</dbReference>
<feature type="domain" description="ABC transporter" evidence="10">
    <location>
        <begin position="338"/>
        <end position="571"/>
    </location>
</feature>
<reference evidence="11" key="1">
    <citation type="submission" date="2022-03" db="EMBL/GenBank/DDBJ databases">
        <authorList>
            <person name="Woo C.Y."/>
        </authorList>
    </citation>
    <scope>NUCLEOTIDE SEQUENCE</scope>
    <source>
        <strain evidence="11">CYS-02</strain>
    </source>
</reference>
<proteinExistence type="predicted"/>
<feature type="transmembrane region" description="Helical" evidence="9">
    <location>
        <begin position="31"/>
        <end position="52"/>
    </location>
</feature>
<dbReference type="RefSeq" id="WP_243307874.1">
    <property type="nucleotide sequence ID" value="NZ_JALGBI010000002.1"/>
</dbReference>
<evidence type="ECO:0000256" key="3">
    <source>
        <dbReference type="ARBA" id="ARBA00022475"/>
    </source>
</evidence>
<dbReference type="InterPro" id="IPR051120">
    <property type="entry name" value="ABC_AA/LPS_Transport"/>
</dbReference>
<dbReference type="CDD" id="cd06581">
    <property type="entry name" value="TM_PBP1_LivM_like"/>
    <property type="match status" value="1"/>
</dbReference>
<dbReference type="Pfam" id="PF00005">
    <property type="entry name" value="ABC_tran"/>
    <property type="match status" value="1"/>
</dbReference>
<dbReference type="AlphaFoldDB" id="A0A9X2AS53"/>
<keyword evidence="2" id="KW-0813">Transport</keyword>
<keyword evidence="7 9" id="KW-1133">Transmembrane helix</keyword>
<sequence>MSGRLFVRVLVTGLVAVLCAASPYFGLPAWTPSLATVVALLSVSLMGLNLIFGNTGMLAFGQAAFVALPGYLAGMLSLHLHVPTLAAIALALIATVIVANLVGRIFIRLPGIFFAVGTLGFAFVVEGLARAFPSVTGGASGLVFSEGTQLSGDAWYALALGTLALALASYLGLVRHRYARTLRVVHHDELAAAVVGIDVARVKSRAFTLGCAYSALGGVLLAYFVGVVVPENSGVNRSLEMVGMVMLGGPGRVLGPLLGAGLVQWMFTVAGFAKQYEVLLYGVAFLGTVLFAREGLGGLLQAVWHRIGSAGKLPPQVVDRSSEPAMPLTVGAPGGVALRVEGVAKRFGGVHAIDDVSFEVQHGEVFALVGPNGAGKTTLFNIISGLEMPSAGRVFVEGQDVTSAPVHERAAGIGRSFQVARLVPDLTTAENVMARLDHIAPHMPEAGKRAAALALLGRFGLGELANSRAAQLSAGQRKLVDIARAALGSPSLLLLDEPAVGLTEVELDQLAGLLDKLKQQRCGIVLVEHNIGFLSRVAASGVVLHGGIVIARGPIGAMLQDEAVRNAYLGAIE</sequence>
<dbReference type="PANTHER" id="PTHR45772">
    <property type="entry name" value="CONSERVED COMPONENT OF ABC TRANSPORTER FOR NATURAL AMINO ACIDS-RELATED"/>
    <property type="match status" value="1"/>
</dbReference>
<dbReference type="InterPro" id="IPR017871">
    <property type="entry name" value="ABC_transporter-like_CS"/>
</dbReference>
<organism evidence="11 12">
    <name type="scientific">Variovorax terrae</name>
    <dbReference type="NCBI Taxonomy" id="2923278"/>
    <lineage>
        <taxon>Bacteria</taxon>
        <taxon>Pseudomonadati</taxon>
        <taxon>Pseudomonadota</taxon>
        <taxon>Betaproteobacteria</taxon>
        <taxon>Burkholderiales</taxon>
        <taxon>Comamonadaceae</taxon>
        <taxon>Variovorax</taxon>
    </lineage>
</organism>
<dbReference type="CDD" id="cd03219">
    <property type="entry name" value="ABC_Mj1267_LivG_branched"/>
    <property type="match status" value="1"/>
</dbReference>
<comment type="subcellular location">
    <subcellularLocation>
        <location evidence="1">Cell membrane</location>
        <topology evidence="1">Multi-pass membrane protein</topology>
    </subcellularLocation>
</comment>
<dbReference type="InterPro" id="IPR027417">
    <property type="entry name" value="P-loop_NTPase"/>
</dbReference>
<keyword evidence="5" id="KW-0547">Nucleotide-binding</keyword>